<dbReference type="InterPro" id="IPR020845">
    <property type="entry name" value="AMP-binding_CS"/>
</dbReference>
<dbReference type="Gene3D" id="3.30.559.30">
    <property type="entry name" value="Nonribosomal peptide synthetase, condensation domain"/>
    <property type="match status" value="3"/>
</dbReference>
<dbReference type="InterPro" id="IPR006162">
    <property type="entry name" value="Ppantetheine_attach_site"/>
</dbReference>
<dbReference type="Gene3D" id="1.10.10.1830">
    <property type="entry name" value="Non-ribosomal peptide synthase, adenylation domain"/>
    <property type="match status" value="1"/>
</dbReference>
<dbReference type="InterPro" id="IPR010060">
    <property type="entry name" value="NRPS_synth"/>
</dbReference>
<dbReference type="SUPFAM" id="SSF52777">
    <property type="entry name" value="CoA-dependent acyltransferases"/>
    <property type="match status" value="6"/>
</dbReference>
<dbReference type="InterPro" id="IPR036736">
    <property type="entry name" value="ACP-like_sf"/>
</dbReference>
<dbReference type="Gene3D" id="3.30.559.10">
    <property type="entry name" value="Chloramphenicol acetyltransferase-like domain"/>
    <property type="match status" value="3"/>
</dbReference>
<dbReference type="Gene3D" id="3.40.50.980">
    <property type="match status" value="2"/>
</dbReference>
<evidence type="ECO:0000259" key="5">
    <source>
        <dbReference type="PROSITE" id="PS50075"/>
    </source>
</evidence>
<dbReference type="CDD" id="cd05930">
    <property type="entry name" value="A_NRPS"/>
    <property type="match status" value="1"/>
</dbReference>
<dbReference type="Pfam" id="PF18563">
    <property type="entry name" value="TubC_N"/>
    <property type="match status" value="1"/>
</dbReference>
<dbReference type="GO" id="GO:0043041">
    <property type="term" value="P:amino acid activation for nonribosomal peptide biosynthetic process"/>
    <property type="evidence" value="ECO:0007669"/>
    <property type="project" value="TreeGrafter"/>
</dbReference>
<accession>A0A1H0IX30</accession>
<comment type="cofactor">
    <cofactor evidence="1">
        <name>pantetheine 4'-phosphate</name>
        <dbReference type="ChEBI" id="CHEBI:47942"/>
    </cofactor>
</comment>
<dbReference type="Proteomes" id="UP000183200">
    <property type="component" value="Unassembled WGS sequence"/>
</dbReference>
<dbReference type="InterPro" id="IPR044894">
    <property type="entry name" value="TubC_N_sf"/>
</dbReference>
<evidence type="ECO:0000313" key="6">
    <source>
        <dbReference type="EMBL" id="SDO35631.1"/>
    </source>
</evidence>
<dbReference type="Pfam" id="PF00550">
    <property type="entry name" value="PP-binding"/>
    <property type="match status" value="2"/>
</dbReference>
<dbReference type="NCBIfam" id="TIGR01733">
    <property type="entry name" value="AA-adenyl-dom"/>
    <property type="match status" value="2"/>
</dbReference>
<keyword evidence="3" id="KW-0597">Phosphoprotein</keyword>
<dbReference type="Pfam" id="PF13193">
    <property type="entry name" value="AMP-binding_C"/>
    <property type="match status" value="1"/>
</dbReference>
<dbReference type="InterPro" id="IPR023213">
    <property type="entry name" value="CAT-like_dom_sf"/>
</dbReference>
<evidence type="ECO:0000256" key="1">
    <source>
        <dbReference type="ARBA" id="ARBA00001957"/>
    </source>
</evidence>
<dbReference type="InterPro" id="IPR045851">
    <property type="entry name" value="AMP-bd_C_sf"/>
</dbReference>
<dbReference type="GO" id="GO:0003824">
    <property type="term" value="F:catalytic activity"/>
    <property type="evidence" value="ECO:0007669"/>
    <property type="project" value="InterPro"/>
</dbReference>
<keyword evidence="7" id="KW-1185">Reference proteome</keyword>
<dbReference type="CDD" id="cd12117">
    <property type="entry name" value="A_NRPS_Srf_like"/>
    <property type="match status" value="1"/>
</dbReference>
<feature type="domain" description="Carrier" evidence="5">
    <location>
        <begin position="2516"/>
        <end position="2591"/>
    </location>
</feature>
<keyword evidence="2" id="KW-0596">Phosphopantetheine</keyword>
<dbReference type="PROSITE" id="PS00012">
    <property type="entry name" value="PHOSPHOPANTETHEINE"/>
    <property type="match status" value="2"/>
</dbReference>
<feature type="domain" description="Carrier" evidence="5">
    <location>
        <begin position="1032"/>
        <end position="1106"/>
    </location>
</feature>
<dbReference type="Gene3D" id="3.40.50.12780">
    <property type="entry name" value="N-terminal domain of ligase-like"/>
    <property type="match status" value="1"/>
</dbReference>
<sequence length="2609" mass="293105">MRDFITLLRKNDIHIRIEDGELTLKYPKGDLDLNLLAKIKENKFLLIDYLNKVSDDAYVRIPAALPAESYVLSSSQRRLWLLSQLDAGNTAYNMPGVYTFEGELNDAGLDSAFFRLIARHEILRTVFREDVHGDIRQYILSSEELDFHLLRKDLRAAGNPDLLVKNLIREAFQHPFDLENGPLLRACLYQLEDHRWIFTYEMHHIISDGWSMGVLIEELFFFYNTHLKSDHSALLPLKLQYKDYASWQQTQLNDGSLSAHKTYWLEQFSGVLPVLELAGDKVRPAVKTYHGDILIKPLAEGLTKALHALVQEQGATLFMGLMAALNGLLFRYTGQEDQVIGSPIVGREHADLEDQIGFYVNTLALRSRFSGKDSFTKLLNQVKQVTLAAYEHQVYPFDELVEALELKRDMSRNPLFDVGLVLQNGVLAQDKLRYAEIGQLTVKRAAEAGQEISKFDLSFGFTEVGSALELSLEYNIDIYTKETAEQLCRHFEQLLSAMLAAPDTSIDALVYLDVSEQNKVLHDFNAGAGVHSEEKTVLALFEAQVKKTPEAIALTFENTSLTYLELSHLSSQFAAYLSRTYHPVPNDLIALKLPRTEWMVIGMLGILKTGAAYLPIDPDYPQERLDYIIADSSCKVLVDEEELRRFQQALDQPDDTEFLVEAKPSDLAYLIYTSGSTGHPKGVMVSHGNLSNFLGHVKRNYAPDAPLSLPFVASNSFDISVFQLFCSLLSGGRSVLLTKDQVQDPAQFVEVLKGVNAIDTVPGVYQGLVSYLTDQGLSADFAHISHLFIGGDSIANALLHQLSKIFSHAKLTVTYGPTEGTIFCTHLIYNPGEINGESKGSIIGKPIDGAKIYLTDQQGLLCPVGVIGELCIGGKGLSQGYLNRPELTSAQFVDCLFEPGQQMYKTGDLGRWLPDGEIEFMGRKDNQVKIRGYRIELGEIDASLRKYAKITSAVVLAKLNQSGTKDLVAYVTGKEELNVAEIRSYLGNHLPAYMVPSQYIQVDHIPLTENGKIATAVLLENVDILGGVHYQEAGNRIEKELTEIWQEVLGPKIIGIKDNFFELGGDSIKAIQVISRLKKKGYLLSIQEILKHPVIADLSILVKTDRFSVVQEIIQGESTLSPAQKSFFEDDNVDKHHFNQSVLLRTSSPVDEDGLKKVLNKIVQHHDALRMIFIFREGHWIQRNLGIEQGYDFEVIENADDELFEQRCNDIQSSFNMTTGPLLKVCLFKGKTTAKLLIVIHHMVVDGVSWRIFLEDLANLYQQHLLGKALILPLKTHSFLHWQAKMLEYSKTELLKKEQVYWNSERQGQKLVPDQVSGTNLMKDAATLSFLLTKEATGALTTKCYKPYRTGTNEILITALSLAIHEKFRLENIAIMLEGHGREAIDTNIDVTRTIGCFTSLYPVWIDLKHSNDNIRQLIEVKEHLNRIPGKGIGFGILQLLSGNNELPNPEISFNYLGDITSGITPDMGNGVFELSAEERGREISAERYSEFLLNITAIITDGQLKLSIGYSNKQFMESSINELLSLYQKYLLELIAELSAEERLRLTPIDLSYSGLSLEEVDRLNQTGDLEDVYALSPLQEGMYFHWSNGLTSSAYFSQMTYRLKGKLNVPVLEESYHRLVSRHAVLRTCFMEHAAGKLLQLVRKEVKHEFVYVGDISDHETIAEYKLLDRAKGFDLNSGAQMRLAVMKSDHDVFELIWSHHHILMDGWCMSILTKEFFHIYYSLLQGQAPALARVSSYSDYINWLGALDRDKSIAYWKNYLSGYLHTTTIPGKISMEQAVAYQEAECAVQLSGALREQINTVCRKLGVTEQTLIRCAWACLLGKYNNSDDIVFGSVVSGRPAGIDGIEQMVGLFINTIPVRIKVAAEGTFESLITAIHHDFIEGADHHYLQLAEIQTRCSGTILFDHILVFENYPSKNIQENRAEGIDQDEVLTVLKSETVERTNYGFTVTVIPGDALTLKFNYNGNLYDSRVVKQLQGHFLATLKFIAANLSQPAKSLDFLSEGEKQQLIYEFNDTAVVYPETSSIIALFEEQVKKSPAAVALAFEDTILTYEELDIRSGQLANYLKDTYHIGRNDLIGIKLNVSELMVISILAILKTGGAYVPIDIAYPQHRIDFILSEIGCKVLIDEDELQKFNEFIPKKNTSIHLIRDAHDLAYVMYTSGSSGKPKGVMIENLSVIRLVKSANYVKLNEDTVILSSGSVSFDAVTFDYWGALLNGGKVVLCKQDVLLNVNLLTAEIEKKEVNVIFFTTGLFNQLIDTDINIFKGLKSILTGGERVSPVHVHKLQQTYPLLEIIHCYGPTENTTFSLTYPVESGSTEIPIGKPISNTEVYIIDRNGALSPIAAVGELYLAGPGLARGYLNNAGLTDEKFIDHLFKPEGKMYKTGDLGRWLPDGNIDFVGRADDQVKIRGYRIELGEIEKCLEGYPDITSAVVIAKSYGTRTKELIGYFTGSETLNIPDLRRHMADFLPLYMIPAHFVCLEKMPLNINGKVDLEALPIADHFEMKAESEYLAPRNEIESKLMLLWQEVLQREDIGVRDNFFLLGGHSLKALNLLHKIRNEYEINISIQEVFMNPTVEFLAAEINRKKWIETDVDFNAEENITVTI</sequence>
<dbReference type="GO" id="GO:0044550">
    <property type="term" value="P:secondary metabolite biosynthetic process"/>
    <property type="evidence" value="ECO:0007669"/>
    <property type="project" value="TreeGrafter"/>
</dbReference>
<dbReference type="InterPro" id="IPR001242">
    <property type="entry name" value="Condensation_dom"/>
</dbReference>
<dbReference type="OrthoDB" id="4317020at2"/>
<dbReference type="InterPro" id="IPR000873">
    <property type="entry name" value="AMP-dep_synth/lig_dom"/>
</dbReference>
<dbReference type="PANTHER" id="PTHR45527:SF1">
    <property type="entry name" value="FATTY ACID SYNTHASE"/>
    <property type="match status" value="1"/>
</dbReference>
<proteinExistence type="predicted"/>
<dbReference type="PROSITE" id="PS00455">
    <property type="entry name" value="AMP_BINDING"/>
    <property type="match status" value="2"/>
</dbReference>
<dbReference type="PROSITE" id="PS50075">
    <property type="entry name" value="CARRIER"/>
    <property type="match status" value="2"/>
</dbReference>
<dbReference type="CDD" id="cd19543">
    <property type="entry name" value="DCL_NRPS"/>
    <property type="match status" value="1"/>
</dbReference>
<dbReference type="InterPro" id="IPR025110">
    <property type="entry name" value="AMP-bd_C"/>
</dbReference>
<dbReference type="InterPro" id="IPR041464">
    <property type="entry name" value="TubC_N"/>
</dbReference>
<dbReference type="FunFam" id="1.10.1200.10:FF:000005">
    <property type="entry name" value="Nonribosomal peptide synthetase 1"/>
    <property type="match status" value="2"/>
</dbReference>
<keyword evidence="4" id="KW-0677">Repeat</keyword>
<dbReference type="EMBL" id="FNGY01000014">
    <property type="protein sequence ID" value="SDO35631.1"/>
    <property type="molecule type" value="Genomic_DNA"/>
</dbReference>
<dbReference type="CDD" id="cd19534">
    <property type="entry name" value="E_NRPS"/>
    <property type="match status" value="1"/>
</dbReference>
<organism evidence="6 7">
    <name type="scientific">Pedobacter steynii</name>
    <dbReference type="NCBI Taxonomy" id="430522"/>
    <lineage>
        <taxon>Bacteria</taxon>
        <taxon>Pseudomonadati</taxon>
        <taxon>Bacteroidota</taxon>
        <taxon>Sphingobacteriia</taxon>
        <taxon>Sphingobacteriales</taxon>
        <taxon>Sphingobacteriaceae</taxon>
        <taxon>Pedobacter</taxon>
    </lineage>
</organism>
<reference evidence="7" key="1">
    <citation type="submission" date="2016-10" db="EMBL/GenBank/DDBJ databases">
        <authorList>
            <person name="Varghese N."/>
            <person name="Submissions S."/>
        </authorList>
    </citation>
    <scope>NUCLEOTIDE SEQUENCE [LARGE SCALE GENOMIC DNA]</scope>
    <source>
        <strain evidence="7">DSM 19110</strain>
    </source>
</reference>
<dbReference type="InterPro" id="IPR010071">
    <property type="entry name" value="AA_adenyl_dom"/>
</dbReference>
<dbReference type="CDD" id="cd19531">
    <property type="entry name" value="LCL_NRPS-like"/>
    <property type="match status" value="1"/>
</dbReference>
<evidence type="ECO:0000313" key="7">
    <source>
        <dbReference type="Proteomes" id="UP000183200"/>
    </source>
</evidence>
<dbReference type="Gene3D" id="3.30.300.30">
    <property type="match status" value="2"/>
</dbReference>
<dbReference type="NCBIfam" id="NF003417">
    <property type="entry name" value="PRK04813.1"/>
    <property type="match status" value="2"/>
</dbReference>
<gene>
    <name evidence="6" type="ORF">SAMN05421820_1142</name>
</gene>
<dbReference type="Pfam" id="PF00668">
    <property type="entry name" value="Condensation"/>
    <property type="match status" value="3"/>
</dbReference>
<dbReference type="RefSeq" id="WP_074612415.1">
    <property type="nucleotide sequence ID" value="NZ_FNGY01000014.1"/>
</dbReference>
<evidence type="ECO:0000256" key="2">
    <source>
        <dbReference type="ARBA" id="ARBA00022450"/>
    </source>
</evidence>
<dbReference type="Pfam" id="PF00501">
    <property type="entry name" value="AMP-binding"/>
    <property type="match status" value="2"/>
</dbReference>
<evidence type="ECO:0000256" key="3">
    <source>
        <dbReference type="ARBA" id="ARBA00022553"/>
    </source>
</evidence>
<dbReference type="SUPFAM" id="SSF47336">
    <property type="entry name" value="ACP-like"/>
    <property type="match status" value="2"/>
</dbReference>
<dbReference type="InterPro" id="IPR009081">
    <property type="entry name" value="PP-bd_ACP"/>
</dbReference>
<dbReference type="Gene3D" id="1.10.1200.10">
    <property type="entry name" value="ACP-like"/>
    <property type="match status" value="2"/>
</dbReference>
<dbReference type="InterPro" id="IPR042099">
    <property type="entry name" value="ANL_N_sf"/>
</dbReference>
<dbReference type="PANTHER" id="PTHR45527">
    <property type="entry name" value="NONRIBOSOMAL PEPTIDE SYNTHETASE"/>
    <property type="match status" value="1"/>
</dbReference>
<evidence type="ECO:0000256" key="4">
    <source>
        <dbReference type="ARBA" id="ARBA00022737"/>
    </source>
</evidence>
<dbReference type="Gene3D" id="2.30.38.10">
    <property type="entry name" value="Luciferase, Domain 3"/>
    <property type="match status" value="1"/>
</dbReference>
<dbReference type="GO" id="GO:0031177">
    <property type="term" value="F:phosphopantetheine binding"/>
    <property type="evidence" value="ECO:0007669"/>
    <property type="project" value="TreeGrafter"/>
</dbReference>
<name>A0A1H0IX30_9SPHI</name>
<dbReference type="SUPFAM" id="SSF56801">
    <property type="entry name" value="Acetyl-CoA synthetase-like"/>
    <property type="match status" value="2"/>
</dbReference>
<protein>
    <submittedName>
        <fullName evidence="6">Non-ribosomal peptide synthase domain TIGR01720/amino acid adenylation domain-containing protein</fullName>
    </submittedName>
</protein>
<dbReference type="GO" id="GO:0005829">
    <property type="term" value="C:cytosol"/>
    <property type="evidence" value="ECO:0007669"/>
    <property type="project" value="TreeGrafter"/>
</dbReference>
<dbReference type="NCBIfam" id="TIGR01720">
    <property type="entry name" value="NRPS-para261"/>
    <property type="match status" value="1"/>
</dbReference>